<dbReference type="PIRSF" id="PIRSF037094">
    <property type="entry name" value="AP1_complex_gamma"/>
    <property type="match status" value="1"/>
</dbReference>
<accession>A0A9P8AQF9</accession>
<keyword evidence="5 10" id="KW-0653">Protein transport</keyword>
<dbReference type="InterPro" id="IPR050840">
    <property type="entry name" value="Adaptor_Complx_Large_Subunit"/>
</dbReference>
<dbReference type="SUPFAM" id="SSF48371">
    <property type="entry name" value="ARM repeat"/>
    <property type="match status" value="1"/>
</dbReference>
<keyword evidence="14" id="KW-1185">Reference proteome</keyword>
<dbReference type="FunFam" id="1.25.10.10:FF:000030">
    <property type="entry name" value="AP-1 complex subunit gamma"/>
    <property type="match status" value="1"/>
</dbReference>
<dbReference type="GO" id="GO:0016482">
    <property type="term" value="P:cytosolic transport"/>
    <property type="evidence" value="ECO:0007669"/>
    <property type="project" value="UniProtKB-ARBA"/>
</dbReference>
<dbReference type="GeneID" id="66099690"/>
<feature type="compositionally biased region" description="Pro residues" evidence="11">
    <location>
        <begin position="703"/>
        <end position="715"/>
    </location>
</feature>
<dbReference type="InterPro" id="IPR013041">
    <property type="entry name" value="Clathrin_app_Ig-like_sf"/>
</dbReference>
<dbReference type="PROSITE" id="PS50180">
    <property type="entry name" value="GAE"/>
    <property type="match status" value="1"/>
</dbReference>
<dbReference type="GO" id="GO:0030121">
    <property type="term" value="C:AP-1 adaptor complex"/>
    <property type="evidence" value="ECO:0007669"/>
    <property type="project" value="InterPro"/>
</dbReference>
<feature type="region of interest" description="Disordered" evidence="11">
    <location>
        <begin position="668"/>
        <end position="720"/>
    </location>
</feature>
<dbReference type="InterPro" id="IPR008153">
    <property type="entry name" value="GAE_dom"/>
</dbReference>
<evidence type="ECO:0000256" key="7">
    <source>
        <dbReference type="ARBA" id="ARBA00023136"/>
    </source>
</evidence>
<dbReference type="InterPro" id="IPR008152">
    <property type="entry name" value="Clathrin_a/b/g-adaptin_app_Ig"/>
</dbReference>
<dbReference type="InterPro" id="IPR011989">
    <property type="entry name" value="ARM-like"/>
</dbReference>
<evidence type="ECO:0000256" key="10">
    <source>
        <dbReference type="PIRNR" id="PIRNR037094"/>
    </source>
</evidence>
<dbReference type="AlphaFoldDB" id="A0A9P8AQF9"/>
<dbReference type="PANTHER" id="PTHR22780">
    <property type="entry name" value="ADAPTIN, ALPHA/GAMMA/EPSILON"/>
    <property type="match status" value="1"/>
</dbReference>
<comment type="subunit">
    <text evidence="9">Adaptor protein complex 1 (AP-1) is a heterotetramer composed of two large adaptins (gamma-type subunit APL4 and beta-type subunit APL2), a medium adaptin (mu-type subunit APM1) and a small adaptin (sigma-type subunit APS1). AP-1 interacts with clathrin.</text>
</comment>
<dbReference type="GO" id="GO:0005829">
    <property type="term" value="C:cytosol"/>
    <property type="evidence" value="ECO:0007669"/>
    <property type="project" value="GOC"/>
</dbReference>
<dbReference type="Pfam" id="PF02883">
    <property type="entry name" value="Alpha_adaptinC2"/>
    <property type="match status" value="1"/>
</dbReference>
<comment type="subcellular location">
    <subcellularLocation>
        <location evidence="1">Cytoplasmic vesicle membrane</location>
    </subcellularLocation>
    <subcellularLocation>
        <location evidence="2">Golgi apparatus</location>
    </subcellularLocation>
</comment>
<dbReference type="GO" id="GO:0016192">
    <property type="term" value="P:vesicle-mediated transport"/>
    <property type="evidence" value="ECO:0007669"/>
    <property type="project" value="InterPro"/>
</dbReference>
<name>A0A9P8AQF9_9AGAR</name>
<protein>
    <recommendedName>
        <fullName evidence="10">AP-1 complex subunit gamma</fullName>
    </recommendedName>
</protein>
<dbReference type="InterPro" id="IPR016024">
    <property type="entry name" value="ARM-type_fold"/>
</dbReference>
<dbReference type="Pfam" id="PF01602">
    <property type="entry name" value="Adaptin_N"/>
    <property type="match status" value="1"/>
</dbReference>
<evidence type="ECO:0000256" key="5">
    <source>
        <dbReference type="ARBA" id="ARBA00022927"/>
    </source>
</evidence>
<dbReference type="InterPro" id="IPR017107">
    <property type="entry name" value="AP1_complex_gsu"/>
</dbReference>
<reference evidence="13" key="1">
    <citation type="submission" date="2020-11" db="EMBL/GenBank/DDBJ databases">
        <title>Adaptations for nitrogen fixation in a non-lichenized fungal sporocarp promotes dispersal by wood-feeding termites.</title>
        <authorList>
            <consortium name="DOE Joint Genome Institute"/>
            <person name="Koch R.A."/>
            <person name="Yoon G."/>
            <person name="Arayal U."/>
            <person name="Lail K."/>
            <person name="Amirebrahimi M."/>
            <person name="Labutti K."/>
            <person name="Lipzen A."/>
            <person name="Riley R."/>
            <person name="Barry K."/>
            <person name="Henrissat B."/>
            <person name="Grigoriev I.V."/>
            <person name="Herr J.R."/>
            <person name="Aime M.C."/>
        </authorList>
    </citation>
    <scope>NUCLEOTIDE SEQUENCE</scope>
    <source>
        <strain evidence="13">MCA 3950</strain>
    </source>
</reference>
<evidence type="ECO:0000256" key="6">
    <source>
        <dbReference type="ARBA" id="ARBA00023034"/>
    </source>
</evidence>
<comment type="caution">
    <text evidence="13">The sequence shown here is derived from an EMBL/GenBank/DDBJ whole genome shotgun (WGS) entry which is preliminary data.</text>
</comment>
<evidence type="ECO:0000256" key="11">
    <source>
        <dbReference type="SAM" id="MobiDB-lite"/>
    </source>
</evidence>
<sequence length="838" mass="91587">MVYHNLKALIKGIRSCKTVADERALIQQESAAIRASFRDEDSYARHNNIAKLLYIHMLGSPAHFGQIECLKLVASPRFADKRLGYLGIMLLLDEKQEVLTLVTNSLKNDMAHSNMYAVGLALCTFANIASEEMSRDLANEIEKLLGSSNTYIRKKAALCALRVIKKVPDLTDHFVSKAKNLLTDRNHGVLLSSITLITQMSQTDPSVLNEFRNAVPILVRTLKSLVTTGYSPEHDVSGIADPFLQVKILRLLRLLGKGDEHASDTMNDILAQVATNTDSTKNVGNSILYETVLTVLEIEADTGLRVMAINILGKFLSNRDNNIRYVALNTLNKVVSMDTNAVQRHRNIILDCLRDADISIRRRALELSYALINEQNVRVLVRELSAFLEIADDEFKIGMTTQICLAAERFAPSKRWHIDTVLRVLKLAGNFIREEVLSAFIRLVAHTPELQAYTASRLYRALKDDISQESLTLAASWIIGEYSEIIIEGGLVDDDVTKLVTDTELVDLLLSILDSPYAHYLTRQYVLSAITKMAARPTTSTAQQERISEVLTQYTTSPELELQQRAVEFASLFNLGELREGVLERMPPPELKATIMGVVSENKPVGSTESRNLLGDEPASPVNGLSASSAPNDQQLIAEIFGSSGGSSTPSASASPKPISQRTTIDDILGLFGPNNGTTTSTPTVPSASPSLVSTPSLFDSPASPPPQAPAPHPQPASHLTSYTAYDRNELKITLTPQTSPTKPGVVLILARFQATGGDAVTGLTFQAAVPKSQQLQMQPMSSPHVNPGSAETQQMRVICPPGSNVRLRLRVSYTLVGRPVQDQVDFSGFPPSLTGGS</sequence>
<evidence type="ECO:0000256" key="3">
    <source>
        <dbReference type="ARBA" id="ARBA00006613"/>
    </source>
</evidence>
<evidence type="ECO:0000313" key="13">
    <source>
        <dbReference type="EMBL" id="KAG7444318.1"/>
    </source>
</evidence>
<dbReference type="EMBL" id="MU250540">
    <property type="protein sequence ID" value="KAG7444318.1"/>
    <property type="molecule type" value="Genomic_DNA"/>
</dbReference>
<evidence type="ECO:0000256" key="2">
    <source>
        <dbReference type="ARBA" id="ARBA00004555"/>
    </source>
</evidence>
<evidence type="ECO:0000256" key="9">
    <source>
        <dbReference type="ARBA" id="ARBA00062546"/>
    </source>
</evidence>
<feature type="compositionally biased region" description="Low complexity" evidence="11">
    <location>
        <begin position="678"/>
        <end position="702"/>
    </location>
</feature>
<evidence type="ECO:0000313" key="14">
    <source>
        <dbReference type="Proteomes" id="UP000812287"/>
    </source>
</evidence>
<evidence type="ECO:0000256" key="1">
    <source>
        <dbReference type="ARBA" id="ARBA00004156"/>
    </source>
</evidence>
<dbReference type="Gene3D" id="1.25.10.10">
    <property type="entry name" value="Leucine-rich Repeat Variant"/>
    <property type="match status" value="1"/>
</dbReference>
<dbReference type="Gene3D" id="2.60.40.1230">
    <property type="match status" value="1"/>
</dbReference>
<dbReference type="GO" id="GO:0006886">
    <property type="term" value="P:intracellular protein transport"/>
    <property type="evidence" value="ECO:0007669"/>
    <property type="project" value="UniProtKB-UniRule"/>
</dbReference>
<evidence type="ECO:0000256" key="8">
    <source>
        <dbReference type="ARBA" id="ARBA00023329"/>
    </source>
</evidence>
<organism evidence="13 14">
    <name type="scientific">Guyanagaster necrorhizus</name>
    <dbReference type="NCBI Taxonomy" id="856835"/>
    <lineage>
        <taxon>Eukaryota</taxon>
        <taxon>Fungi</taxon>
        <taxon>Dikarya</taxon>
        <taxon>Basidiomycota</taxon>
        <taxon>Agaricomycotina</taxon>
        <taxon>Agaricomycetes</taxon>
        <taxon>Agaricomycetidae</taxon>
        <taxon>Agaricales</taxon>
        <taxon>Marasmiineae</taxon>
        <taxon>Physalacriaceae</taxon>
        <taxon>Guyanagaster</taxon>
    </lineage>
</organism>
<evidence type="ECO:0000259" key="12">
    <source>
        <dbReference type="PROSITE" id="PS50180"/>
    </source>
</evidence>
<evidence type="ECO:0000256" key="4">
    <source>
        <dbReference type="ARBA" id="ARBA00022448"/>
    </source>
</evidence>
<keyword evidence="6 10" id="KW-0333">Golgi apparatus</keyword>
<keyword evidence="8 10" id="KW-0968">Cytoplasmic vesicle</keyword>
<feature type="domain" description="GAE" evidence="12">
    <location>
        <begin position="718"/>
        <end position="831"/>
    </location>
</feature>
<comment type="similarity">
    <text evidence="3 10">Belongs to the adaptor complexes large subunit family.</text>
</comment>
<dbReference type="SMART" id="SM00809">
    <property type="entry name" value="Alpha_adaptinC2"/>
    <property type="match status" value="1"/>
</dbReference>
<dbReference type="InterPro" id="IPR002553">
    <property type="entry name" value="Clathrin/coatomer_adapt-like_N"/>
</dbReference>
<keyword evidence="7 10" id="KW-0472">Membrane</keyword>
<dbReference type="Proteomes" id="UP000812287">
    <property type="component" value="Unassembled WGS sequence"/>
</dbReference>
<dbReference type="RefSeq" id="XP_043037818.1">
    <property type="nucleotide sequence ID" value="XM_043177403.1"/>
</dbReference>
<keyword evidence="4 10" id="KW-0813">Transport</keyword>
<proteinExistence type="inferred from homology"/>
<dbReference type="SUPFAM" id="SSF49348">
    <property type="entry name" value="Clathrin adaptor appendage domain"/>
    <property type="match status" value="1"/>
</dbReference>
<gene>
    <name evidence="13" type="ORF">BT62DRAFT_1007974</name>
</gene>
<dbReference type="OrthoDB" id="28053at2759"/>
<feature type="region of interest" description="Disordered" evidence="11">
    <location>
        <begin position="603"/>
        <end position="629"/>
    </location>
</feature>